<dbReference type="InterPro" id="IPR010982">
    <property type="entry name" value="Lambda_DNA-bd_dom_sf"/>
</dbReference>
<dbReference type="RefSeq" id="WP_248478159.1">
    <property type="nucleotide sequence ID" value="NZ_JALPRF010000003.1"/>
</dbReference>
<dbReference type="PROSITE" id="PS50943">
    <property type="entry name" value="HTH_CROC1"/>
    <property type="match status" value="1"/>
</dbReference>
<dbReference type="Proteomes" id="UP001202180">
    <property type="component" value="Unassembled WGS sequence"/>
</dbReference>
<reference evidence="2 3" key="1">
    <citation type="submission" date="2022-04" db="EMBL/GenBank/DDBJ databases">
        <title>Spirosoma sp. strain RP8 genome sequencing and assembly.</title>
        <authorList>
            <person name="Jung Y."/>
        </authorList>
    </citation>
    <scope>NUCLEOTIDE SEQUENCE [LARGE SCALE GENOMIC DNA]</scope>
    <source>
        <strain evidence="2 3">RP8</strain>
    </source>
</reference>
<name>A0ABT0HN13_9BACT</name>
<dbReference type="CDD" id="cd06529">
    <property type="entry name" value="S24_LexA-like"/>
    <property type="match status" value="1"/>
</dbReference>
<dbReference type="EMBL" id="JALPRF010000003">
    <property type="protein sequence ID" value="MCK8493559.1"/>
    <property type="molecule type" value="Genomic_DNA"/>
</dbReference>
<protein>
    <submittedName>
        <fullName evidence="2">LexA family transcriptional regulator</fullName>
    </submittedName>
</protein>
<dbReference type="CDD" id="cd00093">
    <property type="entry name" value="HTH_XRE"/>
    <property type="match status" value="1"/>
</dbReference>
<dbReference type="InterPro" id="IPR039418">
    <property type="entry name" value="LexA-like"/>
</dbReference>
<dbReference type="SUPFAM" id="SSF51306">
    <property type="entry name" value="LexA/Signal peptidase"/>
    <property type="match status" value="1"/>
</dbReference>
<dbReference type="InterPro" id="IPR001387">
    <property type="entry name" value="Cro/C1-type_HTH"/>
</dbReference>
<evidence type="ECO:0000313" key="3">
    <source>
        <dbReference type="Proteomes" id="UP001202180"/>
    </source>
</evidence>
<sequence>MSVLIDIDRVLAIMRSKRMSKDSLAKAVGVDRKTIYNYLQIGVIKKDELLEPFAKALGVEKEEFTKEEKSQVSKYINRVGEDAVGLDLLDETESTKNQAGNEFWDLSNGMVLMSMPLVPEYAYASYPRGWKDHEYIIDLPKYNIVLPKSEKGRFRAFEVRGESMDDGSRDAICHKDVAIGRFVEPDLWRHKLYTNGGTDYVVVTHDGLIIKRIVKHNVHEGIITCASINPDKDEYPDFDVRLSEVYELYFIRKIDRDWNRR</sequence>
<gene>
    <name evidence="2" type="ORF">M0L20_16960</name>
</gene>
<dbReference type="Gene3D" id="2.10.109.10">
    <property type="entry name" value="Umud Fragment, subunit A"/>
    <property type="match status" value="1"/>
</dbReference>
<evidence type="ECO:0000259" key="1">
    <source>
        <dbReference type="PROSITE" id="PS50943"/>
    </source>
</evidence>
<evidence type="ECO:0000313" key="2">
    <source>
        <dbReference type="EMBL" id="MCK8493559.1"/>
    </source>
</evidence>
<organism evidence="2 3">
    <name type="scientific">Spirosoma liriopis</name>
    <dbReference type="NCBI Taxonomy" id="2937440"/>
    <lineage>
        <taxon>Bacteria</taxon>
        <taxon>Pseudomonadati</taxon>
        <taxon>Bacteroidota</taxon>
        <taxon>Cytophagia</taxon>
        <taxon>Cytophagales</taxon>
        <taxon>Cytophagaceae</taxon>
        <taxon>Spirosoma</taxon>
    </lineage>
</organism>
<comment type="caution">
    <text evidence="2">The sequence shown here is derived from an EMBL/GenBank/DDBJ whole genome shotgun (WGS) entry which is preliminary data.</text>
</comment>
<proteinExistence type="predicted"/>
<dbReference type="InterPro" id="IPR036286">
    <property type="entry name" value="LexA/Signal_pep-like_sf"/>
</dbReference>
<dbReference type="SUPFAM" id="SSF47413">
    <property type="entry name" value="lambda repressor-like DNA-binding domains"/>
    <property type="match status" value="1"/>
</dbReference>
<keyword evidence="3" id="KW-1185">Reference proteome</keyword>
<accession>A0ABT0HN13</accession>
<dbReference type="Gene3D" id="1.10.260.40">
    <property type="entry name" value="lambda repressor-like DNA-binding domains"/>
    <property type="match status" value="1"/>
</dbReference>
<feature type="domain" description="HTH cro/C1-type" evidence="1">
    <location>
        <begin position="10"/>
        <end position="64"/>
    </location>
</feature>